<reference evidence="2" key="1">
    <citation type="journal article" date="2019" name="Int. J. Syst. Evol. Microbiol.">
        <title>The Global Catalogue of Microorganisms (GCM) 10K type strain sequencing project: providing services to taxonomists for standard genome sequencing and annotation.</title>
        <authorList>
            <consortium name="The Broad Institute Genomics Platform"/>
            <consortium name="The Broad Institute Genome Sequencing Center for Infectious Disease"/>
            <person name="Wu L."/>
            <person name="Ma J."/>
        </authorList>
    </citation>
    <scope>NUCLEOTIDE SEQUENCE [LARGE SCALE GENOMIC DNA]</scope>
    <source>
        <strain evidence="2">CGMCC 4.7248</strain>
    </source>
</reference>
<accession>A0ABW0UQ61</accession>
<gene>
    <name evidence="1" type="ORF">ACFPZJ_14945</name>
</gene>
<keyword evidence="2" id="KW-1185">Reference proteome</keyword>
<evidence type="ECO:0000313" key="2">
    <source>
        <dbReference type="Proteomes" id="UP001596154"/>
    </source>
</evidence>
<sequence>MDALPADAVMVFDRDGGLSVFPSADAAAEWLEAPDVADGEYPDAYTPDGRVVLVTAPQGWRGPVVVETTERVDEEALERRVTAYWDRHGRGRSDAPGVAETAILLLEK</sequence>
<comment type="caution">
    <text evidence="1">The sequence shown here is derived from an EMBL/GenBank/DDBJ whole genome shotgun (WGS) entry which is preliminary data.</text>
</comment>
<proteinExistence type="predicted"/>
<dbReference type="Proteomes" id="UP001596154">
    <property type="component" value="Unassembled WGS sequence"/>
</dbReference>
<dbReference type="EMBL" id="JBHSNY010000005">
    <property type="protein sequence ID" value="MFC5635059.1"/>
    <property type="molecule type" value="Genomic_DNA"/>
</dbReference>
<evidence type="ECO:0000313" key="1">
    <source>
        <dbReference type="EMBL" id="MFC5635059.1"/>
    </source>
</evidence>
<evidence type="ECO:0008006" key="3">
    <source>
        <dbReference type="Google" id="ProtNLM"/>
    </source>
</evidence>
<name>A0ABW0UQ61_9ACTN</name>
<organism evidence="1 2">
    <name type="scientific">Streptomyces bullii</name>
    <dbReference type="NCBI Taxonomy" id="349910"/>
    <lineage>
        <taxon>Bacteria</taxon>
        <taxon>Bacillati</taxon>
        <taxon>Actinomycetota</taxon>
        <taxon>Actinomycetes</taxon>
        <taxon>Kitasatosporales</taxon>
        <taxon>Streptomycetaceae</taxon>
        <taxon>Streptomyces</taxon>
    </lineage>
</organism>
<protein>
    <recommendedName>
        <fullName evidence="3">Immunity protein 35</fullName>
    </recommendedName>
</protein>
<dbReference type="RefSeq" id="WP_381021403.1">
    <property type="nucleotide sequence ID" value="NZ_JBHSNY010000005.1"/>
</dbReference>